<dbReference type="PROSITE" id="PS00895">
    <property type="entry name" value="3_HYDROXYISOBUT_DH"/>
    <property type="match status" value="1"/>
</dbReference>
<dbReference type="SUPFAM" id="SSF51735">
    <property type="entry name" value="NAD(P)-binding Rossmann-fold domains"/>
    <property type="match status" value="1"/>
</dbReference>
<evidence type="ECO:0000256" key="4">
    <source>
        <dbReference type="SAM" id="SignalP"/>
    </source>
</evidence>
<dbReference type="EMBL" id="JAYDYW010000010">
    <property type="protein sequence ID" value="MEE1674845.1"/>
    <property type="molecule type" value="Genomic_DNA"/>
</dbReference>
<dbReference type="Gene3D" id="1.10.1040.10">
    <property type="entry name" value="N-(1-d-carboxylethyl)-l-norvaline Dehydrogenase, domain 2"/>
    <property type="match status" value="1"/>
</dbReference>
<dbReference type="EC" id="1.1.-.-" evidence="7"/>
<feature type="domain" description="3-hydroxyisobutyrate dehydrogenase-like NAD-binding" evidence="6">
    <location>
        <begin position="172"/>
        <end position="290"/>
    </location>
</feature>
<evidence type="ECO:0000256" key="2">
    <source>
        <dbReference type="ARBA" id="ARBA00023002"/>
    </source>
</evidence>
<sequence>MMTTVTKATVAFIGLGTMGFPMAGHLSQQGYQVVVYNRTDATAKKWLAKYQGKQAFSPAEAASQAEVILTCVGNDQDLQQVYLGDQGIVGAAKPGSTLVDHTTASAEIARELESAAKAHQLEFLDAPVSGGEAGAVNGCLTVMVGGEQSTLSKVAAVIDCYAKAVNLIGPAGYGQRCKMVNQLCITGILQGLSEALKLADAAKLDINKVVEVLQHGAAGSWQLSNRASSMTANEFDFGFAIDWMRKDLAICFDEADKLGVALPLAKQVDNEYAKLQQRGYARADTSVLIKQFDDEQR</sequence>
<proteinExistence type="inferred from homology"/>
<dbReference type="Pfam" id="PF14833">
    <property type="entry name" value="NAD_binding_11"/>
    <property type="match status" value="1"/>
</dbReference>
<dbReference type="Pfam" id="PF03446">
    <property type="entry name" value="NAD_binding_2"/>
    <property type="match status" value="1"/>
</dbReference>
<dbReference type="InterPro" id="IPR002204">
    <property type="entry name" value="3-OH-isobutyrate_DH-rel_CS"/>
</dbReference>
<evidence type="ECO:0000256" key="1">
    <source>
        <dbReference type="ARBA" id="ARBA00009080"/>
    </source>
</evidence>
<dbReference type="GO" id="GO:0016491">
    <property type="term" value="F:oxidoreductase activity"/>
    <property type="evidence" value="ECO:0007669"/>
    <property type="project" value="UniProtKB-KW"/>
</dbReference>
<dbReference type="InterPro" id="IPR006115">
    <property type="entry name" value="6PGDH_NADP-bd"/>
</dbReference>
<keyword evidence="4" id="KW-0732">Signal</keyword>
<keyword evidence="8" id="KW-1185">Reference proteome</keyword>
<dbReference type="InterPro" id="IPR036291">
    <property type="entry name" value="NAD(P)-bd_dom_sf"/>
</dbReference>
<dbReference type="Proteomes" id="UP001310248">
    <property type="component" value="Unassembled WGS sequence"/>
</dbReference>
<evidence type="ECO:0000259" key="6">
    <source>
        <dbReference type="Pfam" id="PF14833"/>
    </source>
</evidence>
<comment type="caution">
    <text evidence="7">The sequence shown here is derived from an EMBL/GenBank/DDBJ whole genome shotgun (WGS) entry which is preliminary data.</text>
</comment>
<evidence type="ECO:0000313" key="8">
    <source>
        <dbReference type="Proteomes" id="UP001310248"/>
    </source>
</evidence>
<protein>
    <submittedName>
        <fullName evidence="7">NAD(P)-dependent oxidoreductase</fullName>
        <ecNumber evidence="7">1.1.-.-</ecNumber>
    </submittedName>
</protein>
<evidence type="ECO:0000256" key="3">
    <source>
        <dbReference type="ARBA" id="ARBA00023027"/>
    </source>
</evidence>
<feature type="domain" description="6-phosphogluconate dehydrogenase NADP-binding" evidence="5">
    <location>
        <begin position="9"/>
        <end position="169"/>
    </location>
</feature>
<dbReference type="InterPro" id="IPR013328">
    <property type="entry name" value="6PGD_dom2"/>
</dbReference>
<comment type="similarity">
    <text evidence="1">Belongs to the HIBADH-related family.</text>
</comment>
<reference evidence="8" key="1">
    <citation type="submission" date="2023-07" db="EMBL/GenBank/DDBJ databases">
        <title>Draft genome sequence of Agarivorans aestuarii strain ZMCS4, a CAZymes producing bacteria isolated from the marine brown algae Clodostephus spongiosus.</title>
        <authorList>
            <person name="Lorente B."/>
            <person name="Cabral C."/>
            <person name="Frias J."/>
            <person name="Faria J."/>
            <person name="Toubarro D."/>
        </authorList>
    </citation>
    <scope>NUCLEOTIDE SEQUENCE [LARGE SCALE GENOMIC DNA]</scope>
    <source>
        <strain evidence="8">ZMCS4</strain>
    </source>
</reference>
<dbReference type="SUPFAM" id="SSF48179">
    <property type="entry name" value="6-phosphogluconate dehydrogenase C-terminal domain-like"/>
    <property type="match status" value="1"/>
</dbReference>
<accession>A0ABU7G8R4</accession>
<dbReference type="PIRSF" id="PIRSF000103">
    <property type="entry name" value="HIBADH"/>
    <property type="match status" value="1"/>
</dbReference>
<keyword evidence="2 7" id="KW-0560">Oxidoreductase</keyword>
<dbReference type="InterPro" id="IPR029154">
    <property type="entry name" value="HIBADH-like_NADP-bd"/>
</dbReference>
<dbReference type="PANTHER" id="PTHR43060">
    <property type="entry name" value="3-HYDROXYISOBUTYRATE DEHYDROGENASE-LIKE 1, MITOCHONDRIAL-RELATED"/>
    <property type="match status" value="1"/>
</dbReference>
<evidence type="ECO:0000313" key="7">
    <source>
        <dbReference type="EMBL" id="MEE1674845.1"/>
    </source>
</evidence>
<feature type="signal peptide" evidence="4">
    <location>
        <begin position="1"/>
        <end position="23"/>
    </location>
</feature>
<gene>
    <name evidence="7" type="ORF">SNR37_000164</name>
</gene>
<dbReference type="PANTHER" id="PTHR43060:SF15">
    <property type="entry name" value="3-HYDROXYISOBUTYRATE DEHYDROGENASE-LIKE 1, MITOCHONDRIAL-RELATED"/>
    <property type="match status" value="1"/>
</dbReference>
<dbReference type="InterPro" id="IPR015815">
    <property type="entry name" value="HIBADH-related"/>
</dbReference>
<organism evidence="7 8">
    <name type="scientific">Agarivorans aestuarii</name>
    <dbReference type="NCBI Taxonomy" id="1563703"/>
    <lineage>
        <taxon>Bacteria</taxon>
        <taxon>Pseudomonadati</taxon>
        <taxon>Pseudomonadota</taxon>
        <taxon>Gammaproteobacteria</taxon>
        <taxon>Alteromonadales</taxon>
        <taxon>Alteromonadaceae</taxon>
        <taxon>Agarivorans</taxon>
    </lineage>
</organism>
<dbReference type="InterPro" id="IPR008927">
    <property type="entry name" value="6-PGluconate_DH-like_C_sf"/>
</dbReference>
<evidence type="ECO:0000259" key="5">
    <source>
        <dbReference type="Pfam" id="PF03446"/>
    </source>
</evidence>
<feature type="chain" id="PRO_5045648260" evidence="4">
    <location>
        <begin position="24"/>
        <end position="297"/>
    </location>
</feature>
<name>A0ABU7G8R4_9ALTE</name>
<keyword evidence="3" id="KW-0520">NAD</keyword>
<dbReference type="Gene3D" id="3.40.50.720">
    <property type="entry name" value="NAD(P)-binding Rossmann-like Domain"/>
    <property type="match status" value="1"/>
</dbReference>